<dbReference type="Gene3D" id="3.40.1660.10">
    <property type="entry name" value="EreA-like (biosynthetic domain)"/>
    <property type="match status" value="1"/>
</dbReference>
<dbReference type="AlphaFoldDB" id="A0AB33K4B0"/>
<dbReference type="PANTHER" id="PTHR31299:SF0">
    <property type="entry name" value="ESTERASE, PUTATIVE (AFU_ORTHOLOGUE AFUA_1G05850)-RELATED"/>
    <property type="match status" value="1"/>
</dbReference>
<dbReference type="KEGG" id="stcm:SCMC78_02260"/>
<name>A0AB33K4B0_9ACTN</name>
<proteinExistence type="predicted"/>
<dbReference type="Pfam" id="PF05139">
    <property type="entry name" value="Erythro_esteras"/>
    <property type="match status" value="1"/>
</dbReference>
<sequence>MVLKLSRKSLNRGFNDTVEAMANDIKDIAHAVEAAAVMGLFASPPRMLTLGEPTHGVDAPLRLRNALFRQLVEREGYRTIAIESDCVAGLLVDDHVTTGAGALDEVLEQGFSHGLGASAANRELVRWMRAFNDGRPSCDRLRFAGFDGPLEMAYAASPRQTLTRLHRCLADHVDPGLLPCTAETLDRLLGADDRWTEPAAMLDPSASFGRSAEARELRLLADDLGALLDAWTPRLIAETSRDAFDRARLYARAASGLLRYHFWMADTSPSRLSRLTGLRDRMMADNLLALAERGPVLVHAHNGHLQRDMSSMRMGGRRLEWWSAGSIVEARLGEEYGFLATAFGTMRHQGVDVPPPDTLEGALYALPEEAGLLDASRLAAALDAMGPVRRTSPYFGYATLDPAHLARIDGVVFMKDIPEN</sequence>
<gene>
    <name evidence="1" type="ORF">SCMC78_02260</name>
</gene>
<dbReference type="InterPro" id="IPR014622">
    <property type="entry name" value="UCP036794_erythomycin"/>
</dbReference>
<dbReference type="InterPro" id="IPR052036">
    <property type="entry name" value="Hydrolase/PRTase-associated"/>
</dbReference>
<dbReference type="SUPFAM" id="SSF159501">
    <property type="entry name" value="EreA/ChaN-like"/>
    <property type="match status" value="1"/>
</dbReference>
<dbReference type="CDD" id="cd14728">
    <property type="entry name" value="Ere-like"/>
    <property type="match status" value="1"/>
</dbReference>
<evidence type="ECO:0000313" key="1">
    <source>
        <dbReference type="EMBL" id="BFP50419.1"/>
    </source>
</evidence>
<dbReference type="EMBL" id="AP035884">
    <property type="protein sequence ID" value="BFP50419.1"/>
    <property type="molecule type" value="Genomic_DNA"/>
</dbReference>
<accession>A0AB33K4B0</accession>
<dbReference type="Gene3D" id="3.30.1870.10">
    <property type="entry name" value="EreA-like, domain 2"/>
    <property type="match status" value="1"/>
</dbReference>
<dbReference type="PIRSF" id="PIRSF036794">
    <property type="entry name" value="UCP_erythr_ester"/>
    <property type="match status" value="1"/>
</dbReference>
<dbReference type="InterPro" id="IPR007815">
    <property type="entry name" value="Emycin_Estase"/>
</dbReference>
<protein>
    <submittedName>
        <fullName evidence="1">Erythromycin esterase family protein</fullName>
    </submittedName>
</protein>
<reference evidence="1" key="1">
    <citation type="submission" date="2024-07" db="EMBL/GenBank/DDBJ databases">
        <title>Complete genome sequences of cellulolytic bacteria, Kitasatospora sp. CMC57 and Streptomyces sp. CMC78, isolated from Japanese agricultural soil.</title>
        <authorList>
            <person name="Hashimoto T."/>
            <person name="Ito M."/>
            <person name="Iwamoto M."/>
            <person name="Fukahori D."/>
            <person name="Shoda T."/>
            <person name="Sakoda M."/>
            <person name="Morohoshi T."/>
            <person name="Mitsuboshi M."/>
            <person name="Nishizawa T."/>
        </authorList>
    </citation>
    <scope>NUCLEOTIDE SEQUENCE</scope>
    <source>
        <strain evidence="1">CMC78</strain>
    </source>
</reference>
<dbReference type="PANTHER" id="PTHR31299">
    <property type="entry name" value="ESTERASE, PUTATIVE (AFU_ORTHOLOGUE AFUA_1G05850)-RELATED"/>
    <property type="match status" value="1"/>
</dbReference>
<dbReference type="GO" id="GO:0046677">
    <property type="term" value="P:response to antibiotic"/>
    <property type="evidence" value="ECO:0007669"/>
    <property type="project" value="InterPro"/>
</dbReference>
<dbReference type="Gene3D" id="1.20.1440.30">
    <property type="entry name" value="Biosynthetic Protein domain"/>
    <property type="match status" value="1"/>
</dbReference>
<organism evidence="1">
    <name type="scientific">Streptomyces sp. CMC78</name>
    <dbReference type="NCBI Taxonomy" id="3231512"/>
    <lineage>
        <taxon>Bacteria</taxon>
        <taxon>Bacillati</taxon>
        <taxon>Actinomycetota</taxon>
        <taxon>Actinomycetes</taxon>
        <taxon>Kitasatosporales</taxon>
        <taxon>Streptomycetaceae</taxon>
        <taxon>Streptomyces</taxon>
    </lineage>
</organism>